<organism evidence="1 2">
    <name type="scientific">Hygrophoropsis aurantiaca</name>
    <dbReference type="NCBI Taxonomy" id="72124"/>
    <lineage>
        <taxon>Eukaryota</taxon>
        <taxon>Fungi</taxon>
        <taxon>Dikarya</taxon>
        <taxon>Basidiomycota</taxon>
        <taxon>Agaricomycotina</taxon>
        <taxon>Agaricomycetes</taxon>
        <taxon>Agaricomycetidae</taxon>
        <taxon>Boletales</taxon>
        <taxon>Coniophorineae</taxon>
        <taxon>Hygrophoropsidaceae</taxon>
        <taxon>Hygrophoropsis</taxon>
    </lineage>
</organism>
<reference evidence="1" key="1">
    <citation type="journal article" date="2021" name="New Phytol.">
        <title>Evolutionary innovations through gain and loss of genes in the ectomycorrhizal Boletales.</title>
        <authorList>
            <person name="Wu G."/>
            <person name="Miyauchi S."/>
            <person name="Morin E."/>
            <person name="Kuo A."/>
            <person name="Drula E."/>
            <person name="Varga T."/>
            <person name="Kohler A."/>
            <person name="Feng B."/>
            <person name="Cao Y."/>
            <person name="Lipzen A."/>
            <person name="Daum C."/>
            <person name="Hundley H."/>
            <person name="Pangilinan J."/>
            <person name="Johnson J."/>
            <person name="Barry K."/>
            <person name="LaButti K."/>
            <person name="Ng V."/>
            <person name="Ahrendt S."/>
            <person name="Min B."/>
            <person name="Choi I.G."/>
            <person name="Park H."/>
            <person name="Plett J.M."/>
            <person name="Magnuson J."/>
            <person name="Spatafora J.W."/>
            <person name="Nagy L.G."/>
            <person name="Henrissat B."/>
            <person name="Grigoriev I.V."/>
            <person name="Yang Z.L."/>
            <person name="Xu J."/>
            <person name="Martin F.M."/>
        </authorList>
    </citation>
    <scope>NUCLEOTIDE SEQUENCE</scope>
    <source>
        <strain evidence="1">ATCC 28755</strain>
    </source>
</reference>
<name>A0ACB7ZRD8_9AGAM</name>
<sequence length="537" mass="58445">MGMRMPAVGNAANAPRASPNLIRLIDHCLVPACVDSKPACVDSKPACVNCNSRPYPPIVIASTHPTRIAAMYQHPTARSDDACDTSTTGLRNRSLGMNYIPTKFSSGLLVPSPSFSSPSPSPSPNTVSRRKGGKGSLTRVLLPKLGGGREAFGSSEARMPASNDEDYDGVWLGKEGGTTLPRPRMRWNKFKWSLFASNTLLTAWSLTALIACLLTWFDVFEHADIVRVGNRTELAISTCAALLGVLSALIGWAGIVLNNRSFLAAYAFLLWVVFALAVAPGYTAYRRRTFNLEGKLNAQWSRALSVDGRLRIQNRLHCCGYYTPFEEAAVSQTCYARSVLPGCKQAYLAFERAVLERWYEVAFALVPLQLGIMVAALLCANHVTYRFGKGMMPKAYRLSAGSMAVIMDNYASQLAEQYGAEFKPEMLARSCSNLPYELTRPSANRGAYDSSRSGYDVSKSGYDVSKSGYDVSKSGYDVSKSGYDASKSGYDVSKSGYDVSKSGYDTKGAYDNLRARPGYESSHSSPNLNVPSHPYGK</sequence>
<keyword evidence="2" id="KW-1185">Reference proteome</keyword>
<dbReference type="Proteomes" id="UP000790377">
    <property type="component" value="Unassembled WGS sequence"/>
</dbReference>
<dbReference type="EMBL" id="MU268799">
    <property type="protein sequence ID" value="KAH7903711.1"/>
    <property type="molecule type" value="Genomic_DNA"/>
</dbReference>
<protein>
    <submittedName>
        <fullName evidence="1">Uncharacterized protein</fullName>
    </submittedName>
</protein>
<gene>
    <name evidence="1" type="ORF">BJ138DRAFT_97800</name>
</gene>
<evidence type="ECO:0000313" key="2">
    <source>
        <dbReference type="Proteomes" id="UP000790377"/>
    </source>
</evidence>
<evidence type="ECO:0000313" key="1">
    <source>
        <dbReference type="EMBL" id="KAH7903711.1"/>
    </source>
</evidence>
<comment type="caution">
    <text evidence="1">The sequence shown here is derived from an EMBL/GenBank/DDBJ whole genome shotgun (WGS) entry which is preliminary data.</text>
</comment>
<proteinExistence type="predicted"/>
<accession>A0ACB7ZRD8</accession>